<gene>
    <name evidence="2" type="ORF">CCHR01_17079</name>
</gene>
<evidence type="ECO:0000313" key="3">
    <source>
        <dbReference type="Proteomes" id="UP001243330"/>
    </source>
</evidence>
<comment type="caution">
    <text evidence="2">The sequence shown here is derived from an EMBL/GenBank/DDBJ whole genome shotgun (WGS) entry which is preliminary data.</text>
</comment>
<proteinExistence type="predicted"/>
<reference evidence="2" key="1">
    <citation type="submission" date="2023-01" db="EMBL/GenBank/DDBJ databases">
        <title>Colletotrichum chrysophilum M932 genome sequence.</title>
        <authorList>
            <person name="Baroncelli R."/>
        </authorList>
    </citation>
    <scope>NUCLEOTIDE SEQUENCE</scope>
    <source>
        <strain evidence="2">M932</strain>
    </source>
</reference>
<dbReference type="EMBL" id="JAQOWY010000574">
    <property type="protein sequence ID" value="KAK1840300.1"/>
    <property type="molecule type" value="Genomic_DNA"/>
</dbReference>
<protein>
    <submittedName>
        <fullName evidence="2">Uncharacterized protein</fullName>
    </submittedName>
</protein>
<evidence type="ECO:0000256" key="1">
    <source>
        <dbReference type="SAM" id="MobiDB-lite"/>
    </source>
</evidence>
<evidence type="ECO:0000313" key="2">
    <source>
        <dbReference type="EMBL" id="KAK1840300.1"/>
    </source>
</evidence>
<keyword evidence="3" id="KW-1185">Reference proteome</keyword>
<dbReference type="AlphaFoldDB" id="A0AAD9E9G3"/>
<name>A0AAD9E9G3_9PEZI</name>
<sequence>MSANVGEAGDRTYKCVTRFRADGGENGTSWRAVSGKLELEGRRQGMPVSGSSKSQVDQVAALSSEVVRNDDDSR</sequence>
<dbReference type="Proteomes" id="UP001243330">
    <property type="component" value="Unassembled WGS sequence"/>
</dbReference>
<accession>A0AAD9E9G3</accession>
<feature type="region of interest" description="Disordered" evidence="1">
    <location>
        <begin position="43"/>
        <end position="74"/>
    </location>
</feature>
<organism evidence="2 3">
    <name type="scientific">Colletotrichum chrysophilum</name>
    <dbReference type="NCBI Taxonomy" id="1836956"/>
    <lineage>
        <taxon>Eukaryota</taxon>
        <taxon>Fungi</taxon>
        <taxon>Dikarya</taxon>
        <taxon>Ascomycota</taxon>
        <taxon>Pezizomycotina</taxon>
        <taxon>Sordariomycetes</taxon>
        <taxon>Hypocreomycetidae</taxon>
        <taxon>Glomerellales</taxon>
        <taxon>Glomerellaceae</taxon>
        <taxon>Colletotrichum</taxon>
        <taxon>Colletotrichum gloeosporioides species complex</taxon>
    </lineage>
</organism>